<gene>
    <name evidence="1" type="ORF">GDO86_000830</name>
</gene>
<evidence type="ECO:0000313" key="1">
    <source>
        <dbReference type="EMBL" id="KAG8454337.1"/>
    </source>
</evidence>
<accession>A0A8T2KG19</accession>
<comment type="caution">
    <text evidence="1">The sequence shown here is derived from an EMBL/GenBank/DDBJ whole genome shotgun (WGS) entry which is preliminary data.</text>
</comment>
<name>A0A8T2KG19_9PIPI</name>
<proteinExistence type="predicted"/>
<dbReference type="Proteomes" id="UP000812440">
    <property type="component" value="Chromosome 1"/>
</dbReference>
<evidence type="ECO:0000313" key="2">
    <source>
        <dbReference type="Proteomes" id="UP000812440"/>
    </source>
</evidence>
<organism evidence="1 2">
    <name type="scientific">Hymenochirus boettgeri</name>
    <name type="common">Congo dwarf clawed frog</name>
    <dbReference type="NCBI Taxonomy" id="247094"/>
    <lineage>
        <taxon>Eukaryota</taxon>
        <taxon>Metazoa</taxon>
        <taxon>Chordata</taxon>
        <taxon>Craniata</taxon>
        <taxon>Vertebrata</taxon>
        <taxon>Euteleostomi</taxon>
        <taxon>Amphibia</taxon>
        <taxon>Batrachia</taxon>
        <taxon>Anura</taxon>
        <taxon>Pipoidea</taxon>
        <taxon>Pipidae</taxon>
        <taxon>Pipinae</taxon>
        <taxon>Hymenochirus</taxon>
    </lineage>
</organism>
<protein>
    <submittedName>
        <fullName evidence="1">Uncharacterized protein</fullName>
    </submittedName>
</protein>
<keyword evidence="2" id="KW-1185">Reference proteome</keyword>
<reference evidence="1" key="1">
    <citation type="thesis" date="2020" institute="ProQuest LLC" country="789 East Eisenhower Parkway, Ann Arbor, MI, USA">
        <title>Comparative Genomics and Chromosome Evolution.</title>
        <authorList>
            <person name="Mudd A.B."/>
        </authorList>
    </citation>
    <scope>NUCLEOTIDE SEQUENCE</scope>
    <source>
        <strain evidence="1">Female2</strain>
        <tissue evidence="1">Blood</tissue>
    </source>
</reference>
<dbReference type="AlphaFoldDB" id="A0A8T2KG19"/>
<sequence length="92" mass="10407">MTALKMASSCAVTMRSNGHASMVKVNLVRSWNWYGRRRAGSLGIQDTTNTCCVKFVTWGDEKTVGKSLFSSIQFYRLRSKNGLNPPPYTFHR</sequence>
<dbReference type="EMBL" id="JAACNH010000001">
    <property type="protein sequence ID" value="KAG8454337.1"/>
    <property type="molecule type" value="Genomic_DNA"/>
</dbReference>